<dbReference type="PANTHER" id="PTHR16524:SF2">
    <property type="entry name" value="CELL DEATH REGULATOR AVEN"/>
    <property type="match status" value="1"/>
</dbReference>
<organism evidence="2 3">
    <name type="scientific">Leptosia nina</name>
    <dbReference type="NCBI Taxonomy" id="320188"/>
    <lineage>
        <taxon>Eukaryota</taxon>
        <taxon>Metazoa</taxon>
        <taxon>Ecdysozoa</taxon>
        <taxon>Arthropoda</taxon>
        <taxon>Hexapoda</taxon>
        <taxon>Insecta</taxon>
        <taxon>Pterygota</taxon>
        <taxon>Neoptera</taxon>
        <taxon>Endopterygota</taxon>
        <taxon>Lepidoptera</taxon>
        <taxon>Glossata</taxon>
        <taxon>Ditrysia</taxon>
        <taxon>Papilionoidea</taxon>
        <taxon>Pieridae</taxon>
        <taxon>Pierinae</taxon>
        <taxon>Leptosia</taxon>
    </lineage>
</organism>
<dbReference type="AlphaFoldDB" id="A0AAV1J3G9"/>
<dbReference type="InterPro" id="IPR026187">
    <property type="entry name" value="Aven"/>
</dbReference>
<feature type="region of interest" description="Disordered" evidence="1">
    <location>
        <begin position="303"/>
        <end position="332"/>
    </location>
</feature>
<comment type="caution">
    <text evidence="2">The sequence shown here is derived from an EMBL/GenBank/DDBJ whole genome shotgun (WGS) entry which is preliminary data.</text>
</comment>
<evidence type="ECO:0000256" key="1">
    <source>
        <dbReference type="SAM" id="MobiDB-lite"/>
    </source>
</evidence>
<dbReference type="Proteomes" id="UP001497472">
    <property type="component" value="Unassembled WGS sequence"/>
</dbReference>
<reference evidence="2 3" key="1">
    <citation type="submission" date="2023-11" db="EMBL/GenBank/DDBJ databases">
        <authorList>
            <person name="Okamura Y."/>
        </authorList>
    </citation>
    <scope>NUCLEOTIDE SEQUENCE [LARGE SCALE GENOMIC DNA]</scope>
</reference>
<proteinExistence type="predicted"/>
<keyword evidence="3" id="KW-1185">Reference proteome</keyword>
<dbReference type="EMBL" id="CAVLEF010000004">
    <property type="protein sequence ID" value="CAK1542959.1"/>
    <property type="molecule type" value="Genomic_DNA"/>
</dbReference>
<gene>
    <name evidence="2" type="ORF">LNINA_LOCUS2804</name>
</gene>
<protein>
    <submittedName>
        <fullName evidence="2">Uncharacterized protein</fullName>
    </submittedName>
</protein>
<dbReference type="PANTHER" id="PTHR16524">
    <property type="entry name" value="CELL DEATH REGULATOR AVEN"/>
    <property type="match status" value="1"/>
</dbReference>
<dbReference type="GO" id="GO:0010972">
    <property type="term" value="P:negative regulation of G2/M transition of mitotic cell cycle"/>
    <property type="evidence" value="ECO:0007669"/>
    <property type="project" value="TreeGrafter"/>
</dbReference>
<evidence type="ECO:0000313" key="2">
    <source>
        <dbReference type="EMBL" id="CAK1542959.1"/>
    </source>
</evidence>
<feature type="region of interest" description="Disordered" evidence="1">
    <location>
        <begin position="1"/>
        <end position="60"/>
    </location>
</feature>
<evidence type="ECO:0000313" key="3">
    <source>
        <dbReference type="Proteomes" id="UP001497472"/>
    </source>
</evidence>
<accession>A0AAV1J3G9</accession>
<name>A0AAV1J3G9_9NEOP</name>
<feature type="compositionally biased region" description="Basic and acidic residues" evidence="1">
    <location>
        <begin position="24"/>
        <end position="52"/>
    </location>
</feature>
<sequence length="346" mass="40567">MHEESKKHSKGANNPKEQRKRRSRQENKPEKNLKHDKDTKADIKAEKPERVPYEPPPEFYKNLKKETDEILKITEEANAKYKKKEILSNWAKYEMPIETYEDIDDQENLGADYETLANIPLSIGGHFQFKHEKSWDTSSGPNPYDKYFEINMEMLNIAISTIPFNERNGIDLEIFIEADIKNMNHRATKFKQKFFNDKKFMTPEMEAQEKILRNLAQPNQSKEEDNLTKDVKDIDLSNVSNVEEKTEDLSNKSSNENIDILCNKRHTEKPMEDKNKKINVHEVLYEIKKDTLPSKSNKEICLERIEAPSPKDNSKIREVPSTEPVKNPVIESPEDLEKWLDDFLDE</sequence>